<feature type="transmembrane region" description="Helical" evidence="8">
    <location>
        <begin position="82"/>
        <end position="101"/>
    </location>
</feature>
<dbReference type="PANTHER" id="PTHR34975">
    <property type="entry name" value="SPORE GERMINATION PROTEIN A2"/>
    <property type="match status" value="1"/>
</dbReference>
<evidence type="ECO:0000256" key="6">
    <source>
        <dbReference type="ARBA" id="ARBA00022989"/>
    </source>
</evidence>
<dbReference type="Gene3D" id="1.20.1740.10">
    <property type="entry name" value="Amino acid/polyamine transporter I"/>
    <property type="match status" value="1"/>
</dbReference>
<comment type="caution">
    <text evidence="9">The sequence shown here is derived from an EMBL/GenBank/DDBJ whole genome shotgun (WGS) entry which is preliminary data.</text>
</comment>
<comment type="subcellular location">
    <subcellularLocation>
        <location evidence="1">Membrane</location>
        <topology evidence="1">Multi-pass membrane protein</topology>
    </subcellularLocation>
</comment>
<dbReference type="Proteomes" id="UP000287910">
    <property type="component" value="Unassembled WGS sequence"/>
</dbReference>
<evidence type="ECO:0000256" key="5">
    <source>
        <dbReference type="ARBA" id="ARBA00022692"/>
    </source>
</evidence>
<keyword evidence="6 8" id="KW-1133">Transmembrane helix</keyword>
<organism evidence="9 10">
    <name type="scientific">Lysinibacillus antri</name>
    <dbReference type="NCBI Taxonomy" id="2498145"/>
    <lineage>
        <taxon>Bacteria</taxon>
        <taxon>Bacillati</taxon>
        <taxon>Bacillota</taxon>
        <taxon>Bacilli</taxon>
        <taxon>Bacillales</taxon>
        <taxon>Bacillaceae</taxon>
        <taxon>Lysinibacillus</taxon>
    </lineage>
</organism>
<feature type="transmembrane region" description="Helical" evidence="8">
    <location>
        <begin position="343"/>
        <end position="361"/>
    </location>
</feature>
<feature type="transmembrane region" description="Helical" evidence="8">
    <location>
        <begin position="12"/>
        <end position="28"/>
    </location>
</feature>
<dbReference type="PANTHER" id="PTHR34975:SF2">
    <property type="entry name" value="SPORE GERMINATION PROTEIN A2"/>
    <property type="match status" value="1"/>
</dbReference>
<evidence type="ECO:0000313" key="10">
    <source>
        <dbReference type="Proteomes" id="UP000287910"/>
    </source>
</evidence>
<protein>
    <submittedName>
        <fullName evidence="9">Spore gernimation protein</fullName>
    </submittedName>
</protein>
<reference evidence="9 10" key="1">
    <citation type="submission" date="2018-12" db="EMBL/GenBank/DDBJ databases">
        <title>Lysinibacillus antri sp. nov., isolated from a cave soil.</title>
        <authorList>
            <person name="Narsing Rao M.P."/>
            <person name="Zhang H."/>
            <person name="Dong Z.-Y."/>
            <person name="Niu X.-K."/>
            <person name="Zhang K."/>
            <person name="Fang B.-Z."/>
            <person name="Kang Y.-Q."/>
            <person name="Xiao M."/>
            <person name="Li W.-J."/>
        </authorList>
    </citation>
    <scope>NUCLEOTIDE SEQUENCE [LARGE SCALE GENOMIC DNA]</scope>
    <source>
        <strain evidence="9 10">SYSU K30002</strain>
    </source>
</reference>
<feature type="transmembrane region" description="Helical" evidence="8">
    <location>
        <begin position="221"/>
        <end position="247"/>
    </location>
</feature>
<evidence type="ECO:0000256" key="4">
    <source>
        <dbReference type="ARBA" id="ARBA00022544"/>
    </source>
</evidence>
<feature type="transmembrane region" description="Helical" evidence="8">
    <location>
        <begin position="185"/>
        <end position="209"/>
    </location>
</feature>
<name>A0A432L835_9BACI</name>
<accession>A0A432L835</accession>
<feature type="transmembrane region" description="Helical" evidence="8">
    <location>
        <begin position="311"/>
        <end position="331"/>
    </location>
</feature>
<dbReference type="GO" id="GO:0009847">
    <property type="term" value="P:spore germination"/>
    <property type="evidence" value="ECO:0007669"/>
    <property type="project" value="InterPro"/>
</dbReference>
<evidence type="ECO:0000256" key="1">
    <source>
        <dbReference type="ARBA" id="ARBA00004141"/>
    </source>
</evidence>
<comment type="similarity">
    <text evidence="2">Belongs to the amino acid-polyamine-organocation (APC) superfamily. Spore germination protein (SGP) (TC 2.A.3.9) family.</text>
</comment>
<dbReference type="GO" id="GO:0016020">
    <property type="term" value="C:membrane"/>
    <property type="evidence" value="ECO:0007669"/>
    <property type="project" value="UniProtKB-SubCell"/>
</dbReference>
<keyword evidence="3" id="KW-0813">Transport</keyword>
<dbReference type="NCBIfam" id="TIGR00912">
    <property type="entry name" value="2A0309"/>
    <property type="match status" value="1"/>
</dbReference>
<dbReference type="RefSeq" id="WP_126660603.1">
    <property type="nucleotide sequence ID" value="NZ_RYYR01000038.1"/>
</dbReference>
<keyword evidence="5 8" id="KW-0812">Transmembrane</keyword>
<dbReference type="Pfam" id="PF03845">
    <property type="entry name" value="Spore_permease"/>
    <property type="match status" value="1"/>
</dbReference>
<feature type="transmembrane region" description="Helical" evidence="8">
    <location>
        <begin position="146"/>
        <end position="165"/>
    </location>
</feature>
<evidence type="ECO:0000256" key="7">
    <source>
        <dbReference type="ARBA" id="ARBA00023136"/>
    </source>
</evidence>
<keyword evidence="10" id="KW-1185">Reference proteome</keyword>
<feature type="transmembrane region" description="Helical" evidence="8">
    <location>
        <begin position="113"/>
        <end position="134"/>
    </location>
</feature>
<keyword evidence="7 8" id="KW-0472">Membrane</keyword>
<proteinExistence type="inferred from homology"/>
<dbReference type="InterPro" id="IPR004761">
    <property type="entry name" value="Spore_GerAB"/>
</dbReference>
<dbReference type="EMBL" id="RYYR01000038">
    <property type="protein sequence ID" value="RUL47449.1"/>
    <property type="molecule type" value="Genomic_DNA"/>
</dbReference>
<evidence type="ECO:0000256" key="3">
    <source>
        <dbReference type="ARBA" id="ARBA00022448"/>
    </source>
</evidence>
<feature type="transmembrane region" description="Helical" evidence="8">
    <location>
        <begin position="40"/>
        <end position="61"/>
    </location>
</feature>
<dbReference type="AlphaFoldDB" id="A0A432L835"/>
<keyword evidence="4" id="KW-0309">Germination</keyword>
<evidence type="ECO:0000313" key="9">
    <source>
        <dbReference type="EMBL" id="RUL47449.1"/>
    </source>
</evidence>
<gene>
    <name evidence="9" type="ORF">EK386_18200</name>
</gene>
<sequence>MREPRQITASQTMMAIFNSMVGISILRLPRIASEHVNSGAILVTVIGLGLMMFGIGIMTLLGYRFPKTSLMQFSKQIIGKPLSFLFGLFILCFFIVLIGFITREFSFMLSSFLYPDTPIIVLVGTMLFLVAIATRNDITTIAYMHFFYFPLLCLPLLALIVLALPEVDVRHVKPFLGNGTTFSDFVQGGVTVAALPFVPIGIFLLTVLTPHTQNAKHAIRGSLLGGLIAGVVILLTVFVTIGVFGYMETKSPLWPLYVLTRMIQLPLELLERLDILFLGVWVLSTFTTILSGYLIVIYTGSQLFNLKSHRVLSYLALPFVLGAAMYPQNIFHLFELIEQIGKIGLILTMGYPLFLLLIALIRRKGNMSK</sequence>
<evidence type="ECO:0000256" key="2">
    <source>
        <dbReference type="ARBA" id="ARBA00007998"/>
    </source>
</evidence>
<feature type="transmembrane region" description="Helical" evidence="8">
    <location>
        <begin position="275"/>
        <end position="299"/>
    </location>
</feature>
<evidence type="ECO:0000256" key="8">
    <source>
        <dbReference type="SAM" id="Phobius"/>
    </source>
</evidence>